<reference evidence="2" key="1">
    <citation type="journal article" date="2013" name="Mol. Plant Microbe Interact.">
        <title>Global aspects of pacC regulation of pathogenicity genes in Colletotrichum gloeosporioides as revealed by transcriptome analysis.</title>
        <authorList>
            <person name="Alkan N."/>
            <person name="Meng X."/>
            <person name="Friedlander G."/>
            <person name="Reuveni E."/>
            <person name="Sukno S."/>
            <person name="Sherman A."/>
            <person name="Thon M."/>
            <person name="Fluhr R."/>
            <person name="Prusky D."/>
        </authorList>
    </citation>
    <scope>NUCLEOTIDE SEQUENCE [LARGE SCALE GENOMIC DNA]</scope>
    <source>
        <strain evidence="2">Cg-14</strain>
    </source>
</reference>
<accession>T0LQS3</accession>
<protein>
    <submittedName>
        <fullName evidence="1">Uncharacterized protein</fullName>
    </submittedName>
</protein>
<dbReference type="HOGENOM" id="CLU_3279420_0_0_1"/>
<comment type="caution">
    <text evidence="1">The sequence shown here is derived from an EMBL/GenBank/DDBJ whole genome shotgun (WGS) entry which is preliminary data.</text>
</comment>
<sequence length="41" mass="4754">MAVVILFNLLGEALSEKYGIKRRVRKHLKGKALLFKKSRLK</sequence>
<dbReference type="EMBL" id="AMYD01002013">
    <property type="protein sequence ID" value="EQB50560.1"/>
    <property type="molecule type" value="Genomic_DNA"/>
</dbReference>
<evidence type="ECO:0000313" key="1">
    <source>
        <dbReference type="EMBL" id="EQB50560.1"/>
    </source>
</evidence>
<proteinExistence type="predicted"/>
<organism evidence="1 2">
    <name type="scientific">Colletotrichum gloeosporioides (strain Cg-14)</name>
    <name type="common">Anthracnose fungus</name>
    <name type="synonym">Glomerella cingulata</name>
    <dbReference type="NCBI Taxonomy" id="1237896"/>
    <lineage>
        <taxon>Eukaryota</taxon>
        <taxon>Fungi</taxon>
        <taxon>Dikarya</taxon>
        <taxon>Ascomycota</taxon>
        <taxon>Pezizomycotina</taxon>
        <taxon>Sordariomycetes</taxon>
        <taxon>Hypocreomycetidae</taxon>
        <taxon>Glomerellales</taxon>
        <taxon>Glomerellaceae</taxon>
        <taxon>Colletotrichum</taxon>
        <taxon>Colletotrichum gloeosporioides species complex</taxon>
    </lineage>
</organism>
<gene>
    <name evidence="1" type="ORF">CGLO_09989</name>
</gene>
<dbReference type="Proteomes" id="UP000015530">
    <property type="component" value="Unassembled WGS sequence"/>
</dbReference>
<evidence type="ECO:0000313" key="2">
    <source>
        <dbReference type="Proteomes" id="UP000015530"/>
    </source>
</evidence>
<name>T0LQS3_COLGC</name>
<dbReference type="AlphaFoldDB" id="T0LQS3"/>